<dbReference type="InterPro" id="IPR001628">
    <property type="entry name" value="Znf_hrmn_rcpt"/>
</dbReference>
<feature type="domain" description="Nuclear receptor" evidence="10">
    <location>
        <begin position="149"/>
        <end position="224"/>
    </location>
</feature>
<dbReference type="SUPFAM" id="SSF57716">
    <property type="entry name" value="Glucocorticoid receptor-like (DNA-binding domain)"/>
    <property type="match status" value="1"/>
</dbReference>
<proteinExistence type="inferred from homology"/>
<dbReference type="Pfam" id="PF00105">
    <property type="entry name" value="zf-C4"/>
    <property type="match status" value="1"/>
</dbReference>
<reference evidence="11 12" key="1">
    <citation type="journal article" date="2015" name="Genome Biol.">
        <title>Comparative genomics of Steinernema reveals deeply conserved gene regulatory networks.</title>
        <authorList>
            <person name="Dillman A.R."/>
            <person name="Macchietto M."/>
            <person name="Porter C.F."/>
            <person name="Rogers A."/>
            <person name="Williams B."/>
            <person name="Antoshechkin I."/>
            <person name="Lee M.M."/>
            <person name="Goodwin Z."/>
            <person name="Lu X."/>
            <person name="Lewis E.E."/>
            <person name="Goodrich-Blair H."/>
            <person name="Stock S.P."/>
            <person name="Adams B.J."/>
            <person name="Sternberg P.W."/>
            <person name="Mortazavi A."/>
        </authorList>
    </citation>
    <scope>NUCLEOTIDE SEQUENCE [LARGE SCALE GENOMIC DNA]</scope>
    <source>
        <strain evidence="11 12">ALL</strain>
    </source>
</reference>
<dbReference type="GO" id="GO:0090575">
    <property type="term" value="C:RNA polymerase II transcription regulator complex"/>
    <property type="evidence" value="ECO:0007669"/>
    <property type="project" value="TreeGrafter"/>
</dbReference>
<dbReference type="STRING" id="34508.A0A4U5LPZ1"/>
<dbReference type="GO" id="GO:0045944">
    <property type="term" value="P:positive regulation of transcription by RNA polymerase II"/>
    <property type="evidence" value="ECO:0007669"/>
    <property type="project" value="TreeGrafter"/>
</dbReference>
<dbReference type="GO" id="GO:0004879">
    <property type="term" value="F:nuclear receptor activity"/>
    <property type="evidence" value="ECO:0007669"/>
    <property type="project" value="TreeGrafter"/>
</dbReference>
<dbReference type="OrthoDB" id="5771769at2759"/>
<evidence type="ECO:0000313" key="12">
    <source>
        <dbReference type="Proteomes" id="UP000298663"/>
    </source>
</evidence>
<protein>
    <recommendedName>
        <fullName evidence="10">Nuclear receptor domain-containing protein</fullName>
    </recommendedName>
</protein>
<comment type="caution">
    <text evidence="11">The sequence shown here is derived from an EMBL/GenBank/DDBJ whole genome shotgun (WGS) entry which is preliminary data.</text>
</comment>
<name>A0A4U5LPZ1_STECR</name>
<dbReference type="PANTHER" id="PTHR24082">
    <property type="entry name" value="NUCLEAR HORMONE RECEPTOR"/>
    <property type="match status" value="1"/>
</dbReference>
<organism evidence="11 12">
    <name type="scientific">Steinernema carpocapsae</name>
    <name type="common">Entomopathogenic nematode</name>
    <dbReference type="NCBI Taxonomy" id="34508"/>
    <lineage>
        <taxon>Eukaryota</taxon>
        <taxon>Metazoa</taxon>
        <taxon>Ecdysozoa</taxon>
        <taxon>Nematoda</taxon>
        <taxon>Chromadorea</taxon>
        <taxon>Rhabditida</taxon>
        <taxon>Tylenchina</taxon>
        <taxon>Panagrolaimomorpha</taxon>
        <taxon>Strongyloidoidea</taxon>
        <taxon>Steinernematidae</taxon>
        <taxon>Steinernema</taxon>
    </lineage>
</organism>
<dbReference type="EMBL" id="AZBU02000014">
    <property type="protein sequence ID" value="TKR58017.1"/>
    <property type="molecule type" value="Genomic_DNA"/>
</dbReference>
<dbReference type="Gene3D" id="3.30.50.10">
    <property type="entry name" value="Erythroid Transcription Factor GATA-1, subunit A"/>
    <property type="match status" value="1"/>
</dbReference>
<keyword evidence="4" id="KW-0862">Zinc</keyword>
<dbReference type="GO" id="GO:0008270">
    <property type="term" value="F:zinc ion binding"/>
    <property type="evidence" value="ECO:0007669"/>
    <property type="project" value="UniProtKB-KW"/>
</dbReference>
<keyword evidence="3" id="KW-0863">Zinc-finger</keyword>
<evidence type="ECO:0000259" key="10">
    <source>
        <dbReference type="PROSITE" id="PS51030"/>
    </source>
</evidence>
<reference evidence="11 12" key="2">
    <citation type="journal article" date="2019" name="G3 (Bethesda)">
        <title>Hybrid Assembly of the Genome of the Entomopathogenic Nematode Steinernema carpocapsae Identifies the X-Chromosome.</title>
        <authorList>
            <person name="Serra L."/>
            <person name="Macchietto M."/>
            <person name="Macias-Munoz A."/>
            <person name="McGill C.J."/>
            <person name="Rodriguez I.M."/>
            <person name="Rodriguez B."/>
            <person name="Murad R."/>
            <person name="Mortazavi A."/>
        </authorList>
    </citation>
    <scope>NUCLEOTIDE SEQUENCE [LARGE SCALE GENOMIC DNA]</scope>
    <source>
        <strain evidence="11 12">ALL</strain>
    </source>
</reference>
<evidence type="ECO:0000256" key="1">
    <source>
        <dbReference type="ARBA" id="ARBA00005993"/>
    </source>
</evidence>
<dbReference type="GO" id="GO:0030154">
    <property type="term" value="P:cell differentiation"/>
    <property type="evidence" value="ECO:0007669"/>
    <property type="project" value="TreeGrafter"/>
</dbReference>
<keyword evidence="2" id="KW-0479">Metal-binding</keyword>
<dbReference type="GO" id="GO:0000122">
    <property type="term" value="P:negative regulation of transcription by RNA polymerase II"/>
    <property type="evidence" value="ECO:0007669"/>
    <property type="project" value="TreeGrafter"/>
</dbReference>
<evidence type="ECO:0000256" key="3">
    <source>
        <dbReference type="ARBA" id="ARBA00022771"/>
    </source>
</evidence>
<evidence type="ECO:0000256" key="9">
    <source>
        <dbReference type="ARBA" id="ARBA00023242"/>
    </source>
</evidence>
<dbReference type="InterPro" id="IPR050234">
    <property type="entry name" value="Nuclear_hormone_rcpt_NR1"/>
</dbReference>
<gene>
    <name evidence="11" type="ORF">L596_030645</name>
</gene>
<evidence type="ECO:0000256" key="5">
    <source>
        <dbReference type="ARBA" id="ARBA00023015"/>
    </source>
</evidence>
<evidence type="ECO:0000256" key="7">
    <source>
        <dbReference type="ARBA" id="ARBA00023163"/>
    </source>
</evidence>
<evidence type="ECO:0000313" key="11">
    <source>
        <dbReference type="EMBL" id="TKR58017.1"/>
    </source>
</evidence>
<keyword evidence="9" id="KW-0539">Nucleus</keyword>
<dbReference type="FunFam" id="3.30.50.10:FF:000031">
    <property type="entry name" value="Ecdysone receptor A1"/>
    <property type="match status" value="1"/>
</dbReference>
<evidence type="ECO:0000256" key="8">
    <source>
        <dbReference type="ARBA" id="ARBA00023170"/>
    </source>
</evidence>
<dbReference type="Proteomes" id="UP000298663">
    <property type="component" value="Unassembled WGS sequence"/>
</dbReference>
<keyword evidence="12" id="KW-1185">Reference proteome</keyword>
<keyword evidence="5" id="KW-0805">Transcription regulation</keyword>
<dbReference type="AlphaFoldDB" id="A0A4U5LPZ1"/>
<dbReference type="PANTHER" id="PTHR24082:SF507">
    <property type="entry name" value="BILE ACID RECEPTOR-RELATED"/>
    <property type="match status" value="1"/>
</dbReference>
<comment type="similarity">
    <text evidence="1">Belongs to the nuclear hormone receptor family.</text>
</comment>
<evidence type="ECO:0000256" key="6">
    <source>
        <dbReference type="ARBA" id="ARBA00023125"/>
    </source>
</evidence>
<dbReference type="InterPro" id="IPR013088">
    <property type="entry name" value="Znf_NHR/GATA"/>
</dbReference>
<accession>A0A4U5LPZ1</accession>
<evidence type="ECO:0000256" key="2">
    <source>
        <dbReference type="ARBA" id="ARBA00022723"/>
    </source>
</evidence>
<sequence>MTTATVTYHDLPPPPSQASLWPCQLGGNHGPPTINPLHHPHTVSESHAVRKWSQNTHSGQAEPLEMQQGGHGMHMRFQPQLEIATGEPSASMWGNFLTHLPYPDQNMQVQELRPMKRKTMSNYANSQSSQVMSSSPCSSNSAPISHQNEELCLVCGDKASGYHYNALTCEGCKGFFRRSITRKAVYYCKYGQRCDIDMYMRRKCQHCRLEKCMRIGMRPERKLFAVTPLGCEVTKHHRVCFCMCRAQCEASECRHRFFTLLIHLKLVLICKKR</sequence>
<keyword evidence="8" id="KW-0675">Receptor</keyword>
<dbReference type="PROSITE" id="PS51030">
    <property type="entry name" value="NUCLEAR_REC_DBD_2"/>
    <property type="match status" value="1"/>
</dbReference>
<dbReference type="PROSITE" id="PS00031">
    <property type="entry name" value="NUCLEAR_REC_DBD_1"/>
    <property type="match status" value="1"/>
</dbReference>
<dbReference type="GO" id="GO:0000978">
    <property type="term" value="F:RNA polymerase II cis-regulatory region sequence-specific DNA binding"/>
    <property type="evidence" value="ECO:0007669"/>
    <property type="project" value="TreeGrafter"/>
</dbReference>
<dbReference type="SMART" id="SM00399">
    <property type="entry name" value="ZnF_C4"/>
    <property type="match status" value="1"/>
</dbReference>
<dbReference type="PRINTS" id="PR00047">
    <property type="entry name" value="STROIDFINGER"/>
</dbReference>
<keyword evidence="7" id="KW-0804">Transcription</keyword>
<evidence type="ECO:0000256" key="4">
    <source>
        <dbReference type="ARBA" id="ARBA00022833"/>
    </source>
</evidence>
<keyword evidence="6" id="KW-0238">DNA-binding</keyword>